<name>A0A1R3GZX0_9ROSI</name>
<comment type="caution">
    <text evidence="3">The sequence shown here is derived from an EMBL/GenBank/DDBJ whole genome shotgun (WGS) entry which is preliminary data.</text>
</comment>
<feature type="region of interest" description="Disordered" evidence="1">
    <location>
        <begin position="24"/>
        <end position="62"/>
    </location>
</feature>
<gene>
    <name evidence="3" type="ORF">COLO4_32337</name>
</gene>
<keyword evidence="2" id="KW-0732">Signal</keyword>
<dbReference type="Proteomes" id="UP000187203">
    <property type="component" value="Unassembled WGS sequence"/>
</dbReference>
<evidence type="ECO:0000313" key="3">
    <source>
        <dbReference type="EMBL" id="OMO63556.1"/>
    </source>
</evidence>
<feature type="signal peptide" evidence="2">
    <location>
        <begin position="1"/>
        <end position="22"/>
    </location>
</feature>
<sequence>MANSSSIVCFMLMALLVSNTMAQSPASSLSQSPTGKPPSPEFPLVSAPSPTVPNMEKPLVPAPSPMTAPPVAAPSHITIYMIIPLL</sequence>
<evidence type="ECO:0000256" key="2">
    <source>
        <dbReference type="SAM" id="SignalP"/>
    </source>
</evidence>
<dbReference type="EMBL" id="AWUE01021101">
    <property type="protein sequence ID" value="OMO63556.1"/>
    <property type="molecule type" value="Genomic_DNA"/>
</dbReference>
<evidence type="ECO:0000313" key="4">
    <source>
        <dbReference type="Proteomes" id="UP000187203"/>
    </source>
</evidence>
<protein>
    <submittedName>
        <fullName evidence="3">Uncharacterized protein</fullName>
    </submittedName>
</protein>
<organism evidence="3 4">
    <name type="scientific">Corchorus olitorius</name>
    <dbReference type="NCBI Taxonomy" id="93759"/>
    <lineage>
        <taxon>Eukaryota</taxon>
        <taxon>Viridiplantae</taxon>
        <taxon>Streptophyta</taxon>
        <taxon>Embryophyta</taxon>
        <taxon>Tracheophyta</taxon>
        <taxon>Spermatophyta</taxon>
        <taxon>Magnoliopsida</taxon>
        <taxon>eudicotyledons</taxon>
        <taxon>Gunneridae</taxon>
        <taxon>Pentapetalae</taxon>
        <taxon>rosids</taxon>
        <taxon>malvids</taxon>
        <taxon>Malvales</taxon>
        <taxon>Malvaceae</taxon>
        <taxon>Grewioideae</taxon>
        <taxon>Apeibeae</taxon>
        <taxon>Corchorus</taxon>
    </lineage>
</organism>
<accession>A0A1R3GZX0</accession>
<evidence type="ECO:0000256" key="1">
    <source>
        <dbReference type="SAM" id="MobiDB-lite"/>
    </source>
</evidence>
<dbReference type="AlphaFoldDB" id="A0A1R3GZX0"/>
<keyword evidence="4" id="KW-1185">Reference proteome</keyword>
<reference evidence="4" key="1">
    <citation type="submission" date="2013-09" db="EMBL/GenBank/DDBJ databases">
        <title>Corchorus olitorius genome sequencing.</title>
        <authorList>
            <person name="Alam M."/>
            <person name="Haque M.S."/>
            <person name="Islam M.S."/>
            <person name="Emdad E.M."/>
            <person name="Islam M.M."/>
            <person name="Ahmed B."/>
            <person name="Halim A."/>
            <person name="Hossen Q.M.M."/>
            <person name="Hossain M.Z."/>
            <person name="Ahmed R."/>
            <person name="Khan M.M."/>
            <person name="Islam R."/>
            <person name="Rashid M.M."/>
            <person name="Khan S.A."/>
            <person name="Rahman M.S."/>
            <person name="Alam M."/>
            <person name="Yahiya A.S."/>
            <person name="Khan M.S."/>
            <person name="Azam M.S."/>
            <person name="Haque T."/>
            <person name="Lashkar M.Z.H."/>
            <person name="Akhand A.I."/>
            <person name="Morshed G."/>
            <person name="Roy S."/>
            <person name="Uddin K.S."/>
            <person name="Rabeya T."/>
            <person name="Hossain A.S."/>
            <person name="Chowdhury A."/>
            <person name="Snigdha A.R."/>
            <person name="Mortoza M.S."/>
            <person name="Matin S.A."/>
            <person name="Hoque S.M.E."/>
            <person name="Islam M.K."/>
            <person name="Roy D.K."/>
            <person name="Haider R."/>
            <person name="Moosa M.M."/>
            <person name="Elias S.M."/>
            <person name="Hasan A.M."/>
            <person name="Jahan S."/>
            <person name="Shafiuddin M."/>
            <person name="Mahmood N."/>
            <person name="Shommy N.S."/>
        </authorList>
    </citation>
    <scope>NUCLEOTIDE SEQUENCE [LARGE SCALE GENOMIC DNA]</scope>
    <source>
        <strain evidence="4">cv. O-4</strain>
    </source>
</reference>
<proteinExistence type="predicted"/>
<feature type="compositionally biased region" description="Low complexity" evidence="1">
    <location>
        <begin position="24"/>
        <end position="33"/>
    </location>
</feature>
<feature type="chain" id="PRO_5012435772" evidence="2">
    <location>
        <begin position="23"/>
        <end position="86"/>
    </location>
</feature>